<dbReference type="GO" id="GO:0004000">
    <property type="term" value="F:adenosine deaminase activity"/>
    <property type="evidence" value="ECO:0007669"/>
    <property type="project" value="InterPro"/>
</dbReference>
<dbReference type="GO" id="GO:0006154">
    <property type="term" value="P:adenosine catabolic process"/>
    <property type="evidence" value="ECO:0007669"/>
    <property type="project" value="InterPro"/>
</dbReference>
<name>A0A6M2E1E0_XENCH</name>
<evidence type="ECO:0000256" key="3">
    <source>
        <dbReference type="ARBA" id="ARBA00006083"/>
    </source>
</evidence>
<keyword evidence="9" id="KW-0378">Hydrolase</keyword>
<evidence type="ECO:0000313" key="14">
    <source>
        <dbReference type="EMBL" id="NOV51710.1"/>
    </source>
</evidence>
<dbReference type="Gene3D" id="3.20.20.140">
    <property type="entry name" value="Metal-dependent hydrolases"/>
    <property type="match status" value="1"/>
</dbReference>
<comment type="similarity">
    <text evidence="3">Belongs to the metallo-dependent hydrolases superfamily. Adenosine and AMP deaminases family. ADGF subfamily.</text>
</comment>
<comment type="subcellular location">
    <subcellularLocation>
        <location evidence="2">Secreted</location>
    </subcellularLocation>
</comment>
<dbReference type="InterPro" id="IPR032466">
    <property type="entry name" value="Metal_Hydrolase"/>
</dbReference>
<keyword evidence="7" id="KW-0479">Metal-binding</keyword>
<organism evidence="14">
    <name type="scientific">Xenopsylla cheopis</name>
    <name type="common">Oriental rat flea</name>
    <name type="synonym">Pulex cheopis</name>
    <dbReference type="NCBI Taxonomy" id="163159"/>
    <lineage>
        <taxon>Eukaryota</taxon>
        <taxon>Metazoa</taxon>
        <taxon>Ecdysozoa</taxon>
        <taxon>Arthropoda</taxon>
        <taxon>Hexapoda</taxon>
        <taxon>Insecta</taxon>
        <taxon>Pterygota</taxon>
        <taxon>Neoptera</taxon>
        <taxon>Endopterygota</taxon>
        <taxon>Siphonaptera</taxon>
        <taxon>Pulicidae</taxon>
        <taxon>Xenopsyllinae</taxon>
        <taxon>Xenopsylla</taxon>
    </lineage>
</organism>
<dbReference type="GO" id="GO:0005615">
    <property type="term" value="C:extracellular space"/>
    <property type="evidence" value="ECO:0007669"/>
    <property type="project" value="InterPro"/>
</dbReference>
<dbReference type="Pfam" id="PF08451">
    <property type="entry name" value="A_deaminase_N"/>
    <property type="match status" value="1"/>
</dbReference>
<dbReference type="GO" id="GO:0046872">
    <property type="term" value="F:metal ion binding"/>
    <property type="evidence" value="ECO:0007669"/>
    <property type="project" value="UniProtKB-KW"/>
</dbReference>
<comment type="cofactor">
    <cofactor evidence="1">
        <name>Zn(2+)</name>
        <dbReference type="ChEBI" id="CHEBI:29105"/>
    </cofactor>
</comment>
<keyword evidence="6" id="KW-0964">Secreted</keyword>
<feature type="chain" id="PRO_5026955427" description="Adenosine deaminase" evidence="11">
    <location>
        <begin position="21"/>
        <end position="524"/>
    </location>
</feature>
<evidence type="ECO:0000256" key="2">
    <source>
        <dbReference type="ARBA" id="ARBA00004613"/>
    </source>
</evidence>
<feature type="signal peptide" evidence="11">
    <location>
        <begin position="1"/>
        <end position="20"/>
    </location>
</feature>
<dbReference type="NCBIfam" id="TIGR01431">
    <property type="entry name" value="adm_rel"/>
    <property type="match status" value="1"/>
</dbReference>
<accession>A0A6M2E1E0</accession>
<evidence type="ECO:0000256" key="11">
    <source>
        <dbReference type="SAM" id="SignalP"/>
    </source>
</evidence>
<dbReference type="EC" id="3.5.4.4" evidence="4"/>
<evidence type="ECO:0000256" key="6">
    <source>
        <dbReference type="ARBA" id="ARBA00022525"/>
    </source>
</evidence>
<evidence type="ECO:0000256" key="8">
    <source>
        <dbReference type="ARBA" id="ARBA00022729"/>
    </source>
</evidence>
<dbReference type="PANTHER" id="PTHR11409:SF39">
    <property type="entry name" value="ADENOSINE DEAMINASE 2"/>
    <property type="match status" value="1"/>
</dbReference>
<evidence type="ECO:0000256" key="10">
    <source>
        <dbReference type="ARBA" id="ARBA00047764"/>
    </source>
</evidence>
<evidence type="ECO:0000256" key="5">
    <source>
        <dbReference type="ARBA" id="ARBA00018099"/>
    </source>
</evidence>
<dbReference type="InterPro" id="IPR006330">
    <property type="entry name" value="Ado/ade_deaminase"/>
</dbReference>
<protein>
    <recommendedName>
        <fullName evidence="5">Adenosine deaminase</fullName>
        <ecNumber evidence="4">3.5.4.4</ecNumber>
    </recommendedName>
</protein>
<dbReference type="Pfam" id="PF00962">
    <property type="entry name" value="A_deaminase"/>
    <property type="match status" value="1"/>
</dbReference>
<evidence type="ECO:0000259" key="12">
    <source>
        <dbReference type="Pfam" id="PF00962"/>
    </source>
</evidence>
<comment type="catalytic activity">
    <reaction evidence="10">
        <text>adenosine + H2O + H(+) = inosine + NH4(+)</text>
        <dbReference type="Rhea" id="RHEA:24408"/>
        <dbReference type="ChEBI" id="CHEBI:15377"/>
        <dbReference type="ChEBI" id="CHEBI:15378"/>
        <dbReference type="ChEBI" id="CHEBI:16335"/>
        <dbReference type="ChEBI" id="CHEBI:17596"/>
        <dbReference type="ChEBI" id="CHEBI:28938"/>
        <dbReference type="EC" id="3.5.4.4"/>
    </reaction>
</comment>
<dbReference type="PANTHER" id="PTHR11409">
    <property type="entry name" value="ADENOSINE DEAMINASE"/>
    <property type="match status" value="1"/>
</dbReference>
<dbReference type="InterPro" id="IPR001365">
    <property type="entry name" value="A_deaminase_dom"/>
</dbReference>
<dbReference type="AlphaFoldDB" id="A0A6M2E1E0"/>
<dbReference type="GO" id="GO:0046103">
    <property type="term" value="P:inosine biosynthetic process"/>
    <property type="evidence" value="ECO:0007669"/>
    <property type="project" value="TreeGrafter"/>
</dbReference>
<evidence type="ECO:0000256" key="9">
    <source>
        <dbReference type="ARBA" id="ARBA00022801"/>
    </source>
</evidence>
<dbReference type="CDD" id="cd01321">
    <property type="entry name" value="ADGF"/>
    <property type="match status" value="1"/>
</dbReference>
<sequence length="524" mass="60618">MHILFCFMYLLLLVWMPVMTSPVVIMSNARETYVKRRELFLQAERKYSLGATLELNDDEQKINETLMTFKQKELEEGFENPTIFAPARSFLEAVDDINKSEVFKILRQMPKGAMLHGHDTALVSADFVIKNITYRDNLYAKLNKSKNDLLELRFFQTPPTDDQWKSVKDMRADSGDSKMGTNFDEWLKTKITLGKSDVGLDVNTVWQRFSNIFGVIEPMLTYEPVWKDYFYQTLKEFHDDNINYLEFRGTLPDVYTSDGSILSKVQTCQLYVNTLNKFKKDNPSFFGAKFIYAPHRLADEQQFLEYIRIARDLKTAFPDFIAGFDLVGQEDLGHTLYKYSEELQELENEMNFYFHAGETDWNGFSTDDNLVDAVLLGTKRIGHGYAITKHPKVGEIVKKEEIGIEICPISNQVLGLVSDIRNHPATYLIRNNYPIVISADDPGFWGASGVSYDWYEAFMGLAAKWQDLQFLKQLAINSINQSSLDEIQKDKLYEDWELKWNTFIRNKTTSGVLNLKRSYGNNTL</sequence>
<evidence type="ECO:0000259" key="13">
    <source>
        <dbReference type="Pfam" id="PF08451"/>
    </source>
</evidence>
<reference evidence="14" key="1">
    <citation type="submission" date="2020-03" db="EMBL/GenBank/DDBJ databases">
        <title>Transcriptomic Profiling of the Digestive Tract of the Rat Flea, Xenopsylla cheopis, Following Blood Feeding and Infection with Yersinia pestis.</title>
        <authorList>
            <person name="Bland D.M."/>
            <person name="Martens C.A."/>
            <person name="Virtaneva K."/>
            <person name="Kanakabandi K."/>
            <person name="Long D."/>
            <person name="Rosenke R."/>
            <person name="Saturday G.A."/>
            <person name="Hoyt F.H."/>
            <person name="Bruno D.P."/>
            <person name="Ribeiro J.M.C."/>
            <person name="Hinnebusch J."/>
        </authorList>
    </citation>
    <scope>NUCLEOTIDE SEQUENCE</scope>
</reference>
<evidence type="ECO:0000256" key="1">
    <source>
        <dbReference type="ARBA" id="ARBA00001947"/>
    </source>
</evidence>
<proteinExistence type="inferred from homology"/>
<dbReference type="InterPro" id="IPR006331">
    <property type="entry name" value="ADGF"/>
</dbReference>
<dbReference type="InterPro" id="IPR013659">
    <property type="entry name" value="A_deaminase_N"/>
</dbReference>
<feature type="domain" description="Adenosine/AMP deaminase N-terminal" evidence="13">
    <location>
        <begin position="20"/>
        <end position="106"/>
    </location>
</feature>
<dbReference type="SUPFAM" id="SSF51556">
    <property type="entry name" value="Metallo-dependent hydrolases"/>
    <property type="match status" value="1"/>
</dbReference>
<dbReference type="EMBL" id="GIIL01007984">
    <property type="protein sequence ID" value="NOV51710.1"/>
    <property type="molecule type" value="Transcribed_RNA"/>
</dbReference>
<evidence type="ECO:0000256" key="4">
    <source>
        <dbReference type="ARBA" id="ARBA00012784"/>
    </source>
</evidence>
<feature type="domain" description="Adenosine deaminase" evidence="12">
    <location>
        <begin position="204"/>
        <end position="494"/>
    </location>
</feature>
<keyword evidence="8 11" id="KW-0732">Signal</keyword>
<dbReference type="FunFam" id="3.20.20.140:FF:000017">
    <property type="entry name" value="Adenosine deaminase 2"/>
    <property type="match status" value="1"/>
</dbReference>
<evidence type="ECO:0000256" key="7">
    <source>
        <dbReference type="ARBA" id="ARBA00022723"/>
    </source>
</evidence>